<dbReference type="InterPro" id="IPR035992">
    <property type="entry name" value="Ricin_B-like_lectins"/>
</dbReference>
<dbReference type="InterPro" id="IPR000772">
    <property type="entry name" value="Ricin_B_lectin"/>
</dbReference>
<evidence type="ECO:0000313" key="3">
    <source>
        <dbReference type="EMBL" id="TCD00726.1"/>
    </source>
</evidence>
<dbReference type="AlphaFoldDB" id="A0A4R0NJL4"/>
<keyword evidence="4" id="KW-1185">Reference proteome</keyword>
<protein>
    <recommendedName>
        <fullName evidence="2">Ricin B lectin domain-containing protein</fullName>
    </recommendedName>
</protein>
<dbReference type="CDD" id="cd00161">
    <property type="entry name" value="beta-trefoil_Ricin-like"/>
    <property type="match status" value="1"/>
</dbReference>
<gene>
    <name evidence="3" type="ORF">EZ449_19690</name>
</gene>
<feature type="signal peptide" evidence="1">
    <location>
        <begin position="1"/>
        <end position="18"/>
    </location>
</feature>
<dbReference type="RefSeq" id="WP_131562148.1">
    <property type="nucleotide sequence ID" value="NZ_SJSN01000020.1"/>
</dbReference>
<feature type="domain" description="Ricin B lectin" evidence="2">
    <location>
        <begin position="63"/>
        <end position="133"/>
    </location>
</feature>
<dbReference type="Pfam" id="PF14200">
    <property type="entry name" value="RicinB_lectin_2"/>
    <property type="match status" value="1"/>
</dbReference>
<dbReference type="Gene3D" id="2.80.10.50">
    <property type="match status" value="1"/>
</dbReference>
<comment type="caution">
    <text evidence="3">The sequence shown here is derived from an EMBL/GenBank/DDBJ whole genome shotgun (WGS) entry which is preliminary data.</text>
</comment>
<dbReference type="Proteomes" id="UP000291485">
    <property type="component" value="Unassembled WGS sequence"/>
</dbReference>
<name>A0A4R0NJL4_9SPHI</name>
<reference evidence="3 4" key="1">
    <citation type="submission" date="2019-02" db="EMBL/GenBank/DDBJ databases">
        <title>Pedobacter sp. RP-3-11 sp. nov., isolated from Arctic soil.</title>
        <authorList>
            <person name="Dahal R.H."/>
        </authorList>
    </citation>
    <scope>NUCLEOTIDE SEQUENCE [LARGE SCALE GENOMIC DNA]</scope>
    <source>
        <strain evidence="3 4">RP-3-11</strain>
    </source>
</reference>
<dbReference type="OrthoDB" id="6387072at2"/>
<accession>A0A4R0NJL4</accession>
<feature type="chain" id="PRO_5020645764" description="Ricin B lectin domain-containing protein" evidence="1">
    <location>
        <begin position="19"/>
        <end position="134"/>
    </location>
</feature>
<dbReference type="SUPFAM" id="SSF50370">
    <property type="entry name" value="Ricin B-like lectins"/>
    <property type="match status" value="1"/>
</dbReference>
<evidence type="ECO:0000259" key="2">
    <source>
        <dbReference type="Pfam" id="PF14200"/>
    </source>
</evidence>
<keyword evidence="1" id="KW-0732">Signal</keyword>
<proteinExistence type="predicted"/>
<evidence type="ECO:0000256" key="1">
    <source>
        <dbReference type="SAM" id="SignalP"/>
    </source>
</evidence>
<sequence length="134" mass="14579">MKLIFASILLLCSSKAVIAQTAGIKSEAIYSIIPASGNKLLDVKNSSIETGAIVNLWTDTPSDAQKWRVTHIHKGVYKLTNLASGKLLHIFTNRADSLDVNQYEESGNNEVNWTVKKAGRGTCCLGSAEKGYCY</sequence>
<evidence type="ECO:0000313" key="4">
    <source>
        <dbReference type="Proteomes" id="UP000291485"/>
    </source>
</evidence>
<organism evidence="3 4">
    <name type="scientific">Pedobacter frigidisoli</name>
    <dbReference type="NCBI Taxonomy" id="2530455"/>
    <lineage>
        <taxon>Bacteria</taxon>
        <taxon>Pseudomonadati</taxon>
        <taxon>Bacteroidota</taxon>
        <taxon>Sphingobacteriia</taxon>
        <taxon>Sphingobacteriales</taxon>
        <taxon>Sphingobacteriaceae</taxon>
        <taxon>Pedobacter</taxon>
    </lineage>
</organism>
<dbReference type="EMBL" id="SJSN01000020">
    <property type="protein sequence ID" value="TCD00726.1"/>
    <property type="molecule type" value="Genomic_DNA"/>
</dbReference>